<reference evidence="1" key="2">
    <citation type="submission" date="2021-04" db="EMBL/GenBank/DDBJ databases">
        <authorList>
            <person name="Gilroy R."/>
        </authorList>
    </citation>
    <scope>NUCLEOTIDE SEQUENCE</scope>
    <source>
        <strain evidence="1">CHK195-9823</strain>
    </source>
</reference>
<evidence type="ECO:0000313" key="1">
    <source>
        <dbReference type="EMBL" id="HIV38346.1"/>
    </source>
</evidence>
<comment type="caution">
    <text evidence="1">The sequence shown here is derived from an EMBL/GenBank/DDBJ whole genome shotgun (WGS) entry which is preliminary data.</text>
</comment>
<gene>
    <name evidence="1" type="ORF">H9747_05005</name>
</gene>
<reference evidence="1" key="1">
    <citation type="journal article" date="2021" name="PeerJ">
        <title>Extensive microbial diversity within the chicken gut microbiome revealed by metagenomics and culture.</title>
        <authorList>
            <person name="Gilroy R."/>
            <person name="Ravi A."/>
            <person name="Getino M."/>
            <person name="Pursley I."/>
            <person name="Horton D.L."/>
            <person name="Alikhan N.F."/>
            <person name="Baker D."/>
            <person name="Gharbi K."/>
            <person name="Hall N."/>
            <person name="Watson M."/>
            <person name="Adriaenssens E.M."/>
            <person name="Foster-Nyarko E."/>
            <person name="Jarju S."/>
            <person name="Secka A."/>
            <person name="Antonio M."/>
            <person name="Oren A."/>
            <person name="Chaudhuri R.R."/>
            <person name="La Ragione R."/>
            <person name="Hildebrand F."/>
            <person name="Pallen M.J."/>
        </authorList>
    </citation>
    <scope>NUCLEOTIDE SEQUENCE</scope>
    <source>
        <strain evidence="1">CHK195-9823</strain>
    </source>
</reference>
<dbReference type="Proteomes" id="UP000886814">
    <property type="component" value="Unassembled WGS sequence"/>
</dbReference>
<name>A0A9D1PCP0_9FIRM</name>
<evidence type="ECO:0000313" key="2">
    <source>
        <dbReference type="Proteomes" id="UP000886814"/>
    </source>
</evidence>
<sequence>MDIIEFQNKLKDIQTLALNNGKQVRAELVEKFFGEEDMDQEKLQKVYDYLEVQGIRVTGRTGDREDAGQGPVPHIEKKQERVPLTAEEEEYLKEYLKAFGFEENLRDRQELLLACKRNEEGARESLVKACQRELADVARDLNCREVLFADLLSEANTALLMALEELKNVTEEEAAEEWLMHKVRSLVEEFLEEQTRQKREDNFLVEKVQNLEERLKALTEDDNIKYTVEELSGFLDMEPEEMKAILRLTGDDSEK</sequence>
<accession>A0A9D1PCP0</accession>
<dbReference type="EMBL" id="DXIQ01000029">
    <property type="protein sequence ID" value="HIV38346.1"/>
    <property type="molecule type" value="Genomic_DNA"/>
</dbReference>
<dbReference type="GO" id="GO:0006352">
    <property type="term" value="P:DNA-templated transcription initiation"/>
    <property type="evidence" value="ECO:0007669"/>
    <property type="project" value="InterPro"/>
</dbReference>
<dbReference type="GO" id="GO:0003700">
    <property type="term" value="F:DNA-binding transcription factor activity"/>
    <property type="evidence" value="ECO:0007669"/>
    <property type="project" value="InterPro"/>
</dbReference>
<dbReference type="SUPFAM" id="SSF88946">
    <property type="entry name" value="Sigma2 domain of RNA polymerase sigma factors"/>
    <property type="match status" value="1"/>
</dbReference>
<proteinExistence type="predicted"/>
<protein>
    <submittedName>
        <fullName evidence="1">RNA polymerase subunit sigma-70</fullName>
    </submittedName>
</protein>
<dbReference type="AlphaFoldDB" id="A0A9D1PCP0"/>
<dbReference type="Gene3D" id="1.20.120.1810">
    <property type="match status" value="1"/>
</dbReference>
<dbReference type="InterPro" id="IPR013325">
    <property type="entry name" value="RNA_pol_sigma_r2"/>
</dbReference>
<organism evidence="1 2">
    <name type="scientific">Candidatus Blautia stercorigallinarum</name>
    <dbReference type="NCBI Taxonomy" id="2838501"/>
    <lineage>
        <taxon>Bacteria</taxon>
        <taxon>Bacillati</taxon>
        <taxon>Bacillota</taxon>
        <taxon>Clostridia</taxon>
        <taxon>Lachnospirales</taxon>
        <taxon>Lachnospiraceae</taxon>
        <taxon>Blautia</taxon>
    </lineage>
</organism>